<dbReference type="Proteomes" id="UP000787322">
    <property type="component" value="Unassembled WGS sequence"/>
</dbReference>
<dbReference type="InterPro" id="IPR011005">
    <property type="entry name" value="Dihydropteroate_synth-like_sf"/>
</dbReference>
<keyword evidence="15" id="KW-0511">Multifunctional enzyme</keyword>
<evidence type="ECO:0000256" key="9">
    <source>
        <dbReference type="ARBA" id="ARBA00022723"/>
    </source>
</evidence>
<evidence type="ECO:0000313" key="18">
    <source>
        <dbReference type="Proteomes" id="UP000787322"/>
    </source>
</evidence>
<dbReference type="InterPro" id="IPR035907">
    <property type="entry name" value="Hppk_sf"/>
</dbReference>
<dbReference type="EC" id="2.5.1.15" evidence="17"/>
<dbReference type="AlphaFoldDB" id="A0A9D5X5Z6"/>
<evidence type="ECO:0000256" key="14">
    <source>
        <dbReference type="ARBA" id="ARBA00022909"/>
    </source>
</evidence>
<dbReference type="PANTHER" id="PTHR20941:SF1">
    <property type="entry name" value="FOLIC ACID SYNTHESIS PROTEIN FOL1"/>
    <property type="match status" value="1"/>
</dbReference>
<keyword evidence="14" id="KW-0289">Folate biosynthesis</keyword>
<evidence type="ECO:0000256" key="10">
    <source>
        <dbReference type="ARBA" id="ARBA00022741"/>
    </source>
</evidence>
<dbReference type="Pfam" id="PF00809">
    <property type="entry name" value="Pterin_bind"/>
    <property type="match status" value="1"/>
</dbReference>
<dbReference type="InterPro" id="IPR006390">
    <property type="entry name" value="DHP_synth_dom"/>
</dbReference>
<dbReference type="Gene3D" id="3.20.20.20">
    <property type="entry name" value="Dihydropteroate synthase-like"/>
    <property type="match status" value="1"/>
</dbReference>
<sequence>MLRQSYNTWQCGTHTISLARPRIMGVLNVTPDSFSDGGKNFDPDAAIARGLQMLDEGADIIDVGGESTRPGHTPVLPTEEAERVVPVVRALVAAGAIVSIDTRHAEVAKMCVRLGASIINDVSGFTDPEMVAVAAESDCGCIVMHWNKDGLGARVERKQVQLDDMRPSRPTGSAAARAAATGAETRTLSSQRRFTLPEEAPIMRQIMGFLGDQARGLMRAGVSKDRICIDPGPGFDKFADEDVVIQRATRSMVSMGYPLLCAVSRKRFVGAVSGVTEATQRDAATHAICIAAITNGARILRVHDVAGTAQAINAYWAMTERDPRQGFVALGSNVGDRVGYLARATQLIDEIPLTCVVSVSHAYETEPAYGIATPVVNAVAEIRTELHPLVLMDKLLEVENALNRTRKKGEEGHGPRTIDCDLLWVEGEQHAGKHLTLPHPRMGERDYVLVPMEDLMHDPVRFFSHGGVEIAPPDQRVGHVTEDLGAITWE</sequence>
<dbReference type="GO" id="GO:0046872">
    <property type="term" value="F:metal ion binding"/>
    <property type="evidence" value="ECO:0007669"/>
    <property type="project" value="UniProtKB-KW"/>
</dbReference>
<evidence type="ECO:0000259" key="16">
    <source>
        <dbReference type="PROSITE" id="PS50972"/>
    </source>
</evidence>
<dbReference type="SUPFAM" id="SSF51717">
    <property type="entry name" value="Dihydropteroate synthetase-like"/>
    <property type="match status" value="1"/>
</dbReference>
<comment type="catalytic activity">
    <reaction evidence="2">
        <text>6-hydroxymethyl-7,8-dihydropterin + ATP = (7,8-dihydropterin-6-yl)methyl diphosphate + AMP + H(+)</text>
        <dbReference type="Rhea" id="RHEA:11412"/>
        <dbReference type="ChEBI" id="CHEBI:15378"/>
        <dbReference type="ChEBI" id="CHEBI:30616"/>
        <dbReference type="ChEBI" id="CHEBI:44841"/>
        <dbReference type="ChEBI" id="CHEBI:72950"/>
        <dbReference type="ChEBI" id="CHEBI:456215"/>
        <dbReference type="EC" id="2.7.6.3"/>
    </reaction>
</comment>
<dbReference type="InterPro" id="IPR000550">
    <property type="entry name" value="Hppk"/>
</dbReference>
<keyword evidence="12" id="KW-0067">ATP-binding</keyword>
<evidence type="ECO:0000256" key="1">
    <source>
        <dbReference type="ARBA" id="ARBA00000012"/>
    </source>
</evidence>
<evidence type="ECO:0000256" key="7">
    <source>
        <dbReference type="ARBA" id="ARBA00009951"/>
    </source>
</evidence>
<dbReference type="CDD" id="cd00483">
    <property type="entry name" value="HPPK"/>
    <property type="match status" value="1"/>
</dbReference>
<comment type="pathway">
    <text evidence="4">Cofactor biosynthesis; tetrahydrofolate biosynthesis; 7,8-dihydrofolate from 2-amino-4-hydroxy-6-hydroxymethyl-7,8-dihydropteridine diphosphate and 4-aminobenzoate: step 1/2.</text>
</comment>
<dbReference type="Gene3D" id="3.30.70.560">
    <property type="entry name" value="7,8-Dihydro-6-hydroxymethylpterin-pyrophosphokinase HPPK"/>
    <property type="match status" value="1"/>
</dbReference>
<dbReference type="GO" id="GO:0004156">
    <property type="term" value="F:dihydropteroate synthase activity"/>
    <property type="evidence" value="ECO:0007669"/>
    <property type="project" value="UniProtKB-EC"/>
</dbReference>
<dbReference type="GO" id="GO:0003848">
    <property type="term" value="F:2-amino-4-hydroxy-6-hydroxymethyldihydropteridine diphosphokinase activity"/>
    <property type="evidence" value="ECO:0007669"/>
    <property type="project" value="UniProtKB-EC"/>
</dbReference>
<dbReference type="PANTHER" id="PTHR20941">
    <property type="entry name" value="FOLATE SYNTHESIS PROTEINS"/>
    <property type="match status" value="1"/>
</dbReference>
<dbReference type="CDD" id="cd00739">
    <property type="entry name" value="DHPS"/>
    <property type="match status" value="1"/>
</dbReference>
<dbReference type="NCBIfam" id="TIGR01498">
    <property type="entry name" value="folK"/>
    <property type="match status" value="1"/>
</dbReference>
<dbReference type="EMBL" id="JABZGU010000176">
    <property type="protein sequence ID" value="MBF4803342.1"/>
    <property type="molecule type" value="Genomic_DNA"/>
</dbReference>
<organism evidence="17 18">
    <name type="scientific">Lancefieldella parvula</name>
    <dbReference type="NCBI Taxonomy" id="1382"/>
    <lineage>
        <taxon>Bacteria</taxon>
        <taxon>Bacillati</taxon>
        <taxon>Actinomycetota</taxon>
        <taxon>Coriobacteriia</taxon>
        <taxon>Coriobacteriales</taxon>
        <taxon>Atopobiaceae</taxon>
        <taxon>Lancefieldella</taxon>
    </lineage>
</organism>
<gene>
    <name evidence="17" type="primary">folP</name>
    <name evidence="17" type="ORF">HXK24_05970</name>
</gene>
<comment type="caution">
    <text evidence="17">The sequence shown here is derived from an EMBL/GenBank/DDBJ whole genome shotgun (WGS) entry which is preliminary data.</text>
</comment>
<evidence type="ECO:0000313" key="17">
    <source>
        <dbReference type="EMBL" id="MBF4803342.1"/>
    </source>
</evidence>
<keyword evidence="8 17" id="KW-0808">Transferase</keyword>
<comment type="cofactor">
    <cofactor evidence="3">
        <name>Mg(2+)</name>
        <dbReference type="ChEBI" id="CHEBI:18420"/>
    </cofactor>
</comment>
<evidence type="ECO:0000256" key="13">
    <source>
        <dbReference type="ARBA" id="ARBA00022842"/>
    </source>
</evidence>
<dbReference type="GO" id="GO:0016301">
    <property type="term" value="F:kinase activity"/>
    <property type="evidence" value="ECO:0007669"/>
    <property type="project" value="UniProtKB-KW"/>
</dbReference>
<comment type="similarity">
    <text evidence="7">In the C-terminal section; belongs to the DHPS family.</text>
</comment>
<dbReference type="GO" id="GO:0005829">
    <property type="term" value="C:cytosol"/>
    <property type="evidence" value="ECO:0007669"/>
    <property type="project" value="TreeGrafter"/>
</dbReference>
<proteinExistence type="inferred from homology"/>
<dbReference type="NCBIfam" id="TIGR01496">
    <property type="entry name" value="DHPS"/>
    <property type="match status" value="1"/>
</dbReference>
<evidence type="ECO:0000256" key="15">
    <source>
        <dbReference type="ARBA" id="ARBA00023268"/>
    </source>
</evidence>
<feature type="domain" description="Pterin-binding" evidence="16">
    <location>
        <begin position="21"/>
        <end position="313"/>
    </location>
</feature>
<dbReference type="PROSITE" id="PS00793">
    <property type="entry name" value="DHPS_2"/>
    <property type="match status" value="1"/>
</dbReference>
<evidence type="ECO:0000256" key="11">
    <source>
        <dbReference type="ARBA" id="ARBA00022777"/>
    </source>
</evidence>
<evidence type="ECO:0000256" key="6">
    <source>
        <dbReference type="ARBA" id="ARBA00009503"/>
    </source>
</evidence>
<evidence type="ECO:0000256" key="3">
    <source>
        <dbReference type="ARBA" id="ARBA00001946"/>
    </source>
</evidence>
<dbReference type="GO" id="GO:0005524">
    <property type="term" value="F:ATP binding"/>
    <property type="evidence" value="ECO:0007669"/>
    <property type="project" value="UniProtKB-KW"/>
</dbReference>
<dbReference type="PROSITE" id="PS50972">
    <property type="entry name" value="PTERIN_BINDING"/>
    <property type="match status" value="1"/>
</dbReference>
<keyword evidence="11" id="KW-0418">Kinase</keyword>
<name>A0A9D5X5Z6_9ACTN</name>
<dbReference type="InterPro" id="IPR045031">
    <property type="entry name" value="DHP_synth-like"/>
</dbReference>
<dbReference type="Pfam" id="PF01288">
    <property type="entry name" value="HPPK"/>
    <property type="match status" value="1"/>
</dbReference>
<dbReference type="PROSITE" id="PS00792">
    <property type="entry name" value="DHPS_1"/>
    <property type="match status" value="1"/>
</dbReference>
<keyword evidence="13" id="KW-0460">Magnesium</keyword>
<reference evidence="17" key="1">
    <citation type="submission" date="2020-04" db="EMBL/GenBank/DDBJ databases">
        <title>Deep metagenomics examines the oral microbiome during advanced dental caries in children, revealing novel taxa and co-occurrences with host molecules.</title>
        <authorList>
            <person name="Baker J.L."/>
            <person name="Morton J.T."/>
            <person name="Dinis M."/>
            <person name="Alvarez R."/>
            <person name="Tran N.C."/>
            <person name="Knight R."/>
            <person name="Edlund A."/>
        </authorList>
    </citation>
    <scope>NUCLEOTIDE SEQUENCE</scope>
    <source>
        <strain evidence="17">JCVI_3_bin.11</strain>
    </source>
</reference>
<comment type="pathway">
    <text evidence="5">Cofactor biosynthesis; tetrahydrofolate biosynthesis; 2-amino-4-hydroxy-6-hydroxymethyl-7,8-dihydropteridine diphosphate from 7,8-dihydroneopterin triphosphate: step 4/4.</text>
</comment>
<comment type="catalytic activity">
    <reaction evidence="1">
        <text>(7,8-dihydropterin-6-yl)methyl diphosphate + 4-aminobenzoate = 7,8-dihydropteroate + diphosphate</text>
        <dbReference type="Rhea" id="RHEA:19949"/>
        <dbReference type="ChEBI" id="CHEBI:17836"/>
        <dbReference type="ChEBI" id="CHEBI:17839"/>
        <dbReference type="ChEBI" id="CHEBI:33019"/>
        <dbReference type="ChEBI" id="CHEBI:72950"/>
        <dbReference type="EC" id="2.5.1.15"/>
    </reaction>
</comment>
<accession>A0A9D5X5Z6</accession>
<comment type="similarity">
    <text evidence="6">Belongs to the DHPS family.</text>
</comment>
<keyword evidence="9" id="KW-0479">Metal-binding</keyword>
<dbReference type="GO" id="GO:0046656">
    <property type="term" value="P:folic acid biosynthetic process"/>
    <property type="evidence" value="ECO:0007669"/>
    <property type="project" value="UniProtKB-KW"/>
</dbReference>
<keyword evidence="10" id="KW-0547">Nucleotide-binding</keyword>
<evidence type="ECO:0000256" key="12">
    <source>
        <dbReference type="ARBA" id="ARBA00022840"/>
    </source>
</evidence>
<protein>
    <submittedName>
        <fullName evidence="17">Dihydropteroate synthase</fullName>
        <ecNumber evidence="17">2.5.1.15</ecNumber>
    </submittedName>
</protein>
<evidence type="ECO:0000256" key="5">
    <source>
        <dbReference type="ARBA" id="ARBA00005051"/>
    </source>
</evidence>
<evidence type="ECO:0000256" key="8">
    <source>
        <dbReference type="ARBA" id="ARBA00022679"/>
    </source>
</evidence>
<evidence type="ECO:0000256" key="2">
    <source>
        <dbReference type="ARBA" id="ARBA00000198"/>
    </source>
</evidence>
<dbReference type="SUPFAM" id="SSF55083">
    <property type="entry name" value="6-hydroxymethyl-7,8-dihydropterin pyrophosphokinase, HPPK"/>
    <property type="match status" value="1"/>
</dbReference>
<dbReference type="GO" id="GO:0046654">
    <property type="term" value="P:tetrahydrofolate biosynthetic process"/>
    <property type="evidence" value="ECO:0007669"/>
    <property type="project" value="TreeGrafter"/>
</dbReference>
<dbReference type="InterPro" id="IPR000489">
    <property type="entry name" value="Pterin-binding_dom"/>
</dbReference>
<evidence type="ECO:0000256" key="4">
    <source>
        <dbReference type="ARBA" id="ARBA00004763"/>
    </source>
</evidence>